<keyword evidence="3 6" id="KW-0812">Transmembrane</keyword>
<gene>
    <name evidence="7" type="ORF">SAMN06296008_105136</name>
</gene>
<dbReference type="Proteomes" id="UP000192708">
    <property type="component" value="Unassembled WGS sequence"/>
</dbReference>
<dbReference type="InterPro" id="IPR001851">
    <property type="entry name" value="ABC_transp_permease"/>
</dbReference>
<dbReference type="EMBL" id="FWXJ01000005">
    <property type="protein sequence ID" value="SMC47817.1"/>
    <property type="molecule type" value="Genomic_DNA"/>
</dbReference>
<evidence type="ECO:0000256" key="2">
    <source>
        <dbReference type="ARBA" id="ARBA00022475"/>
    </source>
</evidence>
<keyword evidence="8" id="KW-1185">Reference proteome</keyword>
<dbReference type="PANTHER" id="PTHR30482">
    <property type="entry name" value="HIGH-AFFINITY BRANCHED-CHAIN AMINO ACID TRANSPORT SYSTEM PERMEASE"/>
    <property type="match status" value="1"/>
</dbReference>
<dbReference type="AlphaFoldDB" id="A0A1W1ZHJ2"/>
<proteinExistence type="predicted"/>
<feature type="transmembrane region" description="Helical" evidence="6">
    <location>
        <begin position="248"/>
        <end position="270"/>
    </location>
</feature>
<dbReference type="STRING" id="1938817.SAMN06296008_105136"/>
<keyword evidence="5 6" id="KW-0472">Membrane</keyword>
<feature type="transmembrane region" description="Helical" evidence="6">
    <location>
        <begin position="110"/>
        <end position="134"/>
    </location>
</feature>
<sequence>MNNNRNFYLGLVLVVPFLASLPFWVQSEYFFFAAYSVLQFVILAVAWNILGGYAGYVNFGSAAFFAIGAYSTIVGYKFHFPQGVNILLGTFMAGLVGLGMGYITLRLKGVFFSIATLAMSVVLLTIVTNTPFLGGARGVYVIVSRESPIGTGPYVHWLYFMILAMAIISVIISRVIEHSWLGQGLMAIRDDEMAAEGLGVPTLKLKLMATSISGALMGLAGTTFPYLITYVEPTATFNLSFAVNSIAMPIVGGLGTWIGPLLGALLLGSIQQIASVTLSSSWNLLIVGGVLVLFVTLAPNGLVGFFKKWSGK</sequence>
<accession>A0A1W1ZHJ2</accession>
<evidence type="ECO:0000256" key="5">
    <source>
        <dbReference type="ARBA" id="ARBA00023136"/>
    </source>
</evidence>
<evidence type="ECO:0000256" key="4">
    <source>
        <dbReference type="ARBA" id="ARBA00022989"/>
    </source>
</evidence>
<dbReference type="OrthoDB" id="9814461at2"/>
<feature type="transmembrane region" description="Helical" evidence="6">
    <location>
        <begin position="57"/>
        <end position="78"/>
    </location>
</feature>
<feature type="transmembrane region" description="Helical" evidence="6">
    <location>
        <begin position="154"/>
        <end position="176"/>
    </location>
</feature>
<dbReference type="InterPro" id="IPR043428">
    <property type="entry name" value="LivM-like"/>
</dbReference>
<evidence type="ECO:0000313" key="7">
    <source>
        <dbReference type="EMBL" id="SMC47817.1"/>
    </source>
</evidence>
<evidence type="ECO:0000256" key="3">
    <source>
        <dbReference type="ARBA" id="ARBA00022692"/>
    </source>
</evidence>
<evidence type="ECO:0000256" key="6">
    <source>
        <dbReference type="SAM" id="Phobius"/>
    </source>
</evidence>
<reference evidence="7 8" key="1">
    <citation type="submission" date="2017-04" db="EMBL/GenBank/DDBJ databases">
        <authorList>
            <person name="Afonso C.L."/>
            <person name="Miller P.J."/>
            <person name="Scott M.A."/>
            <person name="Spackman E."/>
            <person name="Goraichik I."/>
            <person name="Dimitrov K.M."/>
            <person name="Suarez D.L."/>
            <person name="Swayne D.E."/>
        </authorList>
    </citation>
    <scope>NUCLEOTIDE SEQUENCE [LARGE SCALE GENOMIC DNA]</scope>
    <source>
        <strain evidence="7 8">VK13</strain>
    </source>
</reference>
<dbReference type="RefSeq" id="WP_084283291.1">
    <property type="nucleotide sequence ID" value="NZ_FWXJ01000005.1"/>
</dbReference>
<dbReference type="PANTHER" id="PTHR30482:SF10">
    <property type="entry name" value="HIGH-AFFINITY BRANCHED-CHAIN AMINO ACID TRANSPORT PROTEIN BRAE"/>
    <property type="match status" value="1"/>
</dbReference>
<keyword evidence="4 6" id="KW-1133">Transmembrane helix</keyword>
<name>A0A1W1ZHJ2_9BURK</name>
<feature type="transmembrane region" description="Helical" evidence="6">
    <location>
        <begin position="84"/>
        <end position="103"/>
    </location>
</feature>
<dbReference type="CDD" id="cd06581">
    <property type="entry name" value="TM_PBP1_LivM_like"/>
    <property type="match status" value="1"/>
</dbReference>
<evidence type="ECO:0000256" key="1">
    <source>
        <dbReference type="ARBA" id="ARBA00004651"/>
    </source>
</evidence>
<dbReference type="GO" id="GO:0015658">
    <property type="term" value="F:branched-chain amino acid transmembrane transporter activity"/>
    <property type="evidence" value="ECO:0007669"/>
    <property type="project" value="InterPro"/>
</dbReference>
<organism evidence="7 8">
    <name type="scientific">Polynucleobacter kasalickyi</name>
    <dbReference type="NCBI Taxonomy" id="1938817"/>
    <lineage>
        <taxon>Bacteria</taxon>
        <taxon>Pseudomonadati</taxon>
        <taxon>Pseudomonadota</taxon>
        <taxon>Betaproteobacteria</taxon>
        <taxon>Burkholderiales</taxon>
        <taxon>Burkholderiaceae</taxon>
        <taxon>Polynucleobacter</taxon>
    </lineage>
</organism>
<dbReference type="Pfam" id="PF02653">
    <property type="entry name" value="BPD_transp_2"/>
    <property type="match status" value="1"/>
</dbReference>
<feature type="transmembrane region" description="Helical" evidence="6">
    <location>
        <begin position="31"/>
        <end position="50"/>
    </location>
</feature>
<evidence type="ECO:0000313" key="8">
    <source>
        <dbReference type="Proteomes" id="UP000192708"/>
    </source>
</evidence>
<feature type="transmembrane region" description="Helical" evidence="6">
    <location>
        <begin position="7"/>
        <end position="25"/>
    </location>
</feature>
<dbReference type="GO" id="GO:0005886">
    <property type="term" value="C:plasma membrane"/>
    <property type="evidence" value="ECO:0007669"/>
    <property type="project" value="UniProtKB-SubCell"/>
</dbReference>
<comment type="subcellular location">
    <subcellularLocation>
        <location evidence="1">Cell membrane</location>
        <topology evidence="1">Multi-pass membrane protein</topology>
    </subcellularLocation>
</comment>
<feature type="transmembrane region" description="Helical" evidence="6">
    <location>
        <begin position="282"/>
        <end position="306"/>
    </location>
</feature>
<keyword evidence="2" id="KW-1003">Cell membrane</keyword>
<feature type="transmembrane region" description="Helical" evidence="6">
    <location>
        <begin position="207"/>
        <end position="228"/>
    </location>
</feature>
<protein>
    <submittedName>
        <fullName evidence="7">Amino acid/amide ABC transporter membrane protein 2, HAAT family</fullName>
    </submittedName>
</protein>